<protein>
    <submittedName>
        <fullName evidence="1">Uncharacterized protein</fullName>
    </submittedName>
</protein>
<accession>A0ACC1LSI1</accession>
<evidence type="ECO:0000313" key="1">
    <source>
        <dbReference type="EMBL" id="KAJ2877716.1"/>
    </source>
</evidence>
<dbReference type="EMBL" id="JANBVB010003744">
    <property type="protein sequence ID" value="KAJ2877716.1"/>
    <property type="molecule type" value="Genomic_DNA"/>
</dbReference>
<dbReference type="Proteomes" id="UP001139981">
    <property type="component" value="Unassembled WGS sequence"/>
</dbReference>
<sequence>MAYSSATPTRARNSDKPPAIDLDVVRWWIPDSFALKLGVASKQDIDLLDVQMLPTAAHFTDTRLYSPLAHTACVKDWIAPVSDHIADDPVLNRDISAELQQALQTSPRSVIDFVVNQRLLPIVYDYVVKDVKVGVDNWRVITRPGTSLLNRRQLAMVVRVLVESGLFCQLLDFVLWVLGHTTTAP</sequence>
<gene>
    <name evidence="1" type="ORF">IWW38_006507</name>
</gene>
<reference evidence="1" key="1">
    <citation type="submission" date="2022-07" db="EMBL/GenBank/DDBJ databases">
        <title>Phylogenomic reconstructions and comparative analyses of Kickxellomycotina fungi.</title>
        <authorList>
            <person name="Reynolds N.K."/>
            <person name="Stajich J.E."/>
            <person name="Barry K."/>
            <person name="Grigoriev I.V."/>
            <person name="Crous P."/>
            <person name="Smith M.E."/>
        </authorList>
    </citation>
    <scope>NUCLEOTIDE SEQUENCE</scope>
    <source>
        <strain evidence="1">CBS 190363</strain>
    </source>
</reference>
<name>A0ACC1LSI1_9FUNG</name>
<proteinExistence type="predicted"/>
<keyword evidence="2" id="KW-1185">Reference proteome</keyword>
<feature type="non-terminal residue" evidence="1">
    <location>
        <position position="185"/>
    </location>
</feature>
<evidence type="ECO:0000313" key="2">
    <source>
        <dbReference type="Proteomes" id="UP001139981"/>
    </source>
</evidence>
<organism evidence="1 2">
    <name type="scientific">Coemansia aciculifera</name>
    <dbReference type="NCBI Taxonomy" id="417176"/>
    <lineage>
        <taxon>Eukaryota</taxon>
        <taxon>Fungi</taxon>
        <taxon>Fungi incertae sedis</taxon>
        <taxon>Zoopagomycota</taxon>
        <taxon>Kickxellomycotina</taxon>
        <taxon>Kickxellomycetes</taxon>
        <taxon>Kickxellales</taxon>
        <taxon>Kickxellaceae</taxon>
        <taxon>Coemansia</taxon>
    </lineage>
</organism>
<comment type="caution">
    <text evidence="1">The sequence shown here is derived from an EMBL/GenBank/DDBJ whole genome shotgun (WGS) entry which is preliminary data.</text>
</comment>